<keyword evidence="1" id="KW-0812">Transmembrane</keyword>
<organism evidence="2 3">
    <name type="scientific">Gordonia aquimaris</name>
    <dbReference type="NCBI Taxonomy" id="2984863"/>
    <lineage>
        <taxon>Bacteria</taxon>
        <taxon>Bacillati</taxon>
        <taxon>Actinomycetota</taxon>
        <taxon>Actinomycetes</taxon>
        <taxon>Mycobacteriales</taxon>
        <taxon>Gordoniaceae</taxon>
        <taxon>Gordonia</taxon>
    </lineage>
</organism>
<keyword evidence="3" id="KW-1185">Reference proteome</keyword>
<protein>
    <submittedName>
        <fullName evidence="2">Uncharacterized protein</fullName>
    </submittedName>
</protein>
<gene>
    <name evidence="2" type="ORF">OSB52_19845</name>
</gene>
<comment type="caution">
    <text evidence="2">The sequence shown here is derived from an EMBL/GenBank/DDBJ whole genome shotgun (WGS) entry which is preliminary data.</text>
</comment>
<name>A0A9X3D7L6_9ACTN</name>
<dbReference type="AlphaFoldDB" id="A0A9X3D7L6"/>
<evidence type="ECO:0000256" key="1">
    <source>
        <dbReference type="SAM" id="Phobius"/>
    </source>
</evidence>
<feature type="transmembrane region" description="Helical" evidence="1">
    <location>
        <begin position="51"/>
        <end position="72"/>
    </location>
</feature>
<reference evidence="2" key="1">
    <citation type="submission" date="2022-10" db="EMBL/GenBank/DDBJ databases">
        <title>WGS of marine actinomycetes from Thailand.</title>
        <authorList>
            <person name="Thawai C."/>
        </authorList>
    </citation>
    <scope>NUCLEOTIDE SEQUENCE</scope>
    <source>
        <strain evidence="2">SW21</strain>
    </source>
</reference>
<proteinExistence type="predicted"/>
<evidence type="ECO:0000313" key="2">
    <source>
        <dbReference type="EMBL" id="MCX2966340.1"/>
    </source>
</evidence>
<feature type="transmembrane region" description="Helical" evidence="1">
    <location>
        <begin position="79"/>
        <end position="98"/>
    </location>
</feature>
<keyword evidence="1" id="KW-0472">Membrane</keyword>
<keyword evidence="1" id="KW-1133">Transmembrane helix</keyword>
<evidence type="ECO:0000313" key="3">
    <source>
        <dbReference type="Proteomes" id="UP001143347"/>
    </source>
</evidence>
<feature type="transmembrane region" description="Helical" evidence="1">
    <location>
        <begin position="21"/>
        <end position="39"/>
    </location>
</feature>
<dbReference type="RefSeq" id="WP_266063247.1">
    <property type="nucleotide sequence ID" value="NZ_JAPKFM010000026.1"/>
</dbReference>
<dbReference type="EMBL" id="JAPKFM010000026">
    <property type="protein sequence ID" value="MCX2966340.1"/>
    <property type="molecule type" value="Genomic_DNA"/>
</dbReference>
<accession>A0A9X3D7L6</accession>
<sequence>MKTSDVERPTPAVEAQWAAPTWFVTVFGIVLSTVLLYVNGRVWLDDAEPNLASTLLIVGVLAVLLVAIYMLLRTRRAGRFALAGLLTDCVVAVVFIGVSI</sequence>
<dbReference type="Proteomes" id="UP001143347">
    <property type="component" value="Unassembled WGS sequence"/>
</dbReference>